<reference evidence="1 2" key="1">
    <citation type="submission" date="2016-03" db="EMBL/GenBank/DDBJ databases">
        <title>Chemosynthetic sulphur-oxidizing symbionts of marine invertebrate animals are capable of nitrogen fixation.</title>
        <authorList>
            <person name="Petersen J.M."/>
            <person name="Kemper A."/>
            <person name="Gruber-Vodicka H."/>
            <person name="Cardini U."/>
            <person name="Geest Mvander."/>
            <person name="Kleiner M."/>
            <person name="Bulgheresi S."/>
            <person name="Fussmann M."/>
            <person name="Herbold C."/>
            <person name="Seah B.K.B."/>
            <person name="Antony C.Paul."/>
            <person name="Liu D."/>
            <person name="Belitz A."/>
            <person name="Weber M."/>
        </authorList>
    </citation>
    <scope>NUCLEOTIDE SEQUENCE [LARGE SCALE GENOMIC DNA]</scope>
    <source>
        <strain evidence="1">G_D</strain>
    </source>
</reference>
<evidence type="ECO:0000313" key="1">
    <source>
        <dbReference type="EMBL" id="ODB97557.1"/>
    </source>
</evidence>
<comment type="caution">
    <text evidence="1">The sequence shown here is derived from an EMBL/GenBank/DDBJ whole genome shotgun (WGS) entry which is preliminary data.</text>
</comment>
<dbReference type="RefSeq" id="WP_069014343.1">
    <property type="nucleotide sequence ID" value="NZ_LVJW01000003.1"/>
</dbReference>
<accession>A0A1E2US16</accession>
<gene>
    <name evidence="1" type="ORF">A3196_12805</name>
</gene>
<evidence type="ECO:0000313" key="2">
    <source>
        <dbReference type="Proteomes" id="UP000094849"/>
    </source>
</evidence>
<sequence>MSFADCIRNSDIGVDEQDITAIQALIDSGMGEKEAVVTHLNSLKEGQGLGQVDKAFKQSGEDGGLKNNALEGGTIAFTDVQSIIKLTEHSNLSTFLHEAGHLFLETEAKMSKIYGAPDDQQALFNWLEIESFDQIEKQHHEKFARGFEAYLREGKAPSIKLSEAFATFRRWLISIYQSIKSIDVELNDDIRQYMDRLLATEEEIERAYANPAYDQFFRSKEQAGMSDKEWEAYQKRQAKARDKATQTLDEKLLTELTKRRSKEWATEKAPIIEEEKERLSKEPIYQLMENLKKSPMDYDLVKDIMNGVPAGLLKKSKKGGVNPDEYAQAYGFATTKAMLETILSTPSLHQAADTAAELRMIGKYGDILNDGSIEEEIRQAVHNEEQAKLLLDEIKALNKKSPAKRQIDRDYLKAHVRQIVSQMTVQELKPGKYYYAEIRAAKKAVTATDPQDQLDAKVQQIINHYLYKEVSETKAKAERIRKHLRTIQTKKYDPKQVHKDYIHYLKLLVSAYDFQRSHGEEQDAIRKLRELANWAKNQFDQEQGISVSLYDQNLIKILDADSKGILGSVSLREWSEMTIEELEGIDTMARHLRYVGRKMAEEARGEFSLKADAAGESIRQNAVKGPKQGESGTIKGKAKKAAYEYGANVLLHADSVLRRLDGYKDGLMYQLIKRPIDDAITQNLMPAEEKAGEEMDEIYHRYYKDSEMRKMNKKDDLEGIPLSKWERISLVLNYGNESSREAVHDSLIDGAKPYSEALMAKVIDSLDKKDMDFIQAVWDNIEQYKPALFALERRQNGVAPPSVEPMPLLTKHGIYKGGYYPLMYDRKASLKIQESEYNEMSKAMTSGRSAHAHTKDGMTKERVGSGGNPVRLDMMVWHQHVHDVLRRIHLTEAVNQAQSIIASSAVRNAAVETGNQELITALDVWIKDTAAGELMPGDILSRVLRGIRSGFSVSVIAWNVGTILMQPLGLLQTMPVIGYRNTLKGLMALSGHPVKVIKEVQALSPFMQNRGKTFNKDIHDTLRTLHGDPNKPSFIPPVVRKSYFAGIVYVQRYVDTITWLGAYEAAKQDTDNQADLINAADRAVARSQASGVWSDRTPIERGSLSPTIRQAEFVKIWTALGSYFFAKGNVAMELFGKTDFRNPTEIARYVTDMMLLFAVEAILVGLMRGAWPDGDDDESPAAYVGKEVGLSVLGAFPLIREIGSEINGFRGGSTAASFYEAIGSAATLIGQGELDVALIKSINKLGGIAFKYPSSATNRAFDSLVKDIEGEDVELIDYLMYREKD</sequence>
<dbReference type="EMBL" id="LVJZ01000003">
    <property type="protein sequence ID" value="ODB97557.1"/>
    <property type="molecule type" value="Genomic_DNA"/>
</dbReference>
<keyword evidence="2" id="KW-1185">Reference proteome</keyword>
<proteinExistence type="predicted"/>
<dbReference type="OrthoDB" id="9041348at2"/>
<name>A0A1E2US16_9GAMM</name>
<dbReference type="STRING" id="1818881.A3196_12805"/>
<protein>
    <recommendedName>
        <fullName evidence="3">Large polyvalent protein associated domain-containing protein</fullName>
    </recommendedName>
</protein>
<dbReference type="Proteomes" id="UP000094849">
    <property type="component" value="Unassembled WGS sequence"/>
</dbReference>
<organism evidence="1 2">
    <name type="scientific">Candidatus Thiodiazotropha endoloripes</name>
    <dbReference type="NCBI Taxonomy" id="1818881"/>
    <lineage>
        <taxon>Bacteria</taxon>
        <taxon>Pseudomonadati</taxon>
        <taxon>Pseudomonadota</taxon>
        <taxon>Gammaproteobacteria</taxon>
        <taxon>Chromatiales</taxon>
        <taxon>Sedimenticolaceae</taxon>
        <taxon>Candidatus Thiodiazotropha</taxon>
    </lineage>
</organism>
<evidence type="ECO:0008006" key="3">
    <source>
        <dbReference type="Google" id="ProtNLM"/>
    </source>
</evidence>